<dbReference type="InterPro" id="IPR004358">
    <property type="entry name" value="Sig_transdc_His_kin-like_C"/>
</dbReference>
<name>A0A919SMV6_9ACTN</name>
<dbReference type="InterPro" id="IPR003594">
    <property type="entry name" value="HATPase_dom"/>
</dbReference>
<comment type="caution">
    <text evidence="11">The sequence shown here is derived from an EMBL/GenBank/DDBJ whole genome shotgun (WGS) entry which is preliminary data.</text>
</comment>
<dbReference type="GO" id="GO:0030295">
    <property type="term" value="F:protein kinase activator activity"/>
    <property type="evidence" value="ECO:0007669"/>
    <property type="project" value="TreeGrafter"/>
</dbReference>
<dbReference type="RefSeq" id="WP_212992424.1">
    <property type="nucleotide sequence ID" value="NZ_BAABEA010000033.1"/>
</dbReference>
<dbReference type="AlphaFoldDB" id="A0A919SMV6"/>
<keyword evidence="3" id="KW-0597">Phosphoprotein</keyword>
<feature type="domain" description="Histidine kinase" evidence="10">
    <location>
        <begin position="1"/>
        <end position="110"/>
    </location>
</feature>
<evidence type="ECO:0000256" key="1">
    <source>
        <dbReference type="ARBA" id="ARBA00000085"/>
    </source>
</evidence>
<dbReference type="PRINTS" id="PR00344">
    <property type="entry name" value="BCTRLSENSOR"/>
</dbReference>
<dbReference type="PANTHER" id="PTHR42878">
    <property type="entry name" value="TWO-COMPONENT HISTIDINE KINASE"/>
    <property type="match status" value="1"/>
</dbReference>
<reference evidence="11" key="1">
    <citation type="submission" date="2021-03" db="EMBL/GenBank/DDBJ databases">
        <title>Whole genome shotgun sequence of Actinoplanes auranticolor NBRC 12245.</title>
        <authorList>
            <person name="Komaki H."/>
            <person name="Tamura T."/>
        </authorList>
    </citation>
    <scope>NUCLEOTIDE SEQUENCE</scope>
    <source>
        <strain evidence="11">NBRC 12245</strain>
    </source>
</reference>
<keyword evidence="5" id="KW-0547">Nucleotide-binding</keyword>
<gene>
    <name evidence="11" type="ORF">Aau02nite_65440</name>
</gene>
<dbReference type="EC" id="2.7.13.3" evidence="2"/>
<accession>A0A919SMV6</accession>
<evidence type="ECO:0000256" key="7">
    <source>
        <dbReference type="ARBA" id="ARBA00022840"/>
    </source>
</evidence>
<dbReference type="InterPro" id="IPR036890">
    <property type="entry name" value="HATPase_C_sf"/>
</dbReference>
<dbReference type="InterPro" id="IPR050351">
    <property type="entry name" value="BphY/WalK/GraS-like"/>
</dbReference>
<evidence type="ECO:0000256" key="9">
    <source>
        <dbReference type="ARBA" id="ARBA00039401"/>
    </source>
</evidence>
<evidence type="ECO:0000256" key="3">
    <source>
        <dbReference type="ARBA" id="ARBA00022553"/>
    </source>
</evidence>
<organism evidence="11 12">
    <name type="scientific">Actinoplanes auranticolor</name>
    <dbReference type="NCBI Taxonomy" id="47988"/>
    <lineage>
        <taxon>Bacteria</taxon>
        <taxon>Bacillati</taxon>
        <taxon>Actinomycetota</taxon>
        <taxon>Actinomycetes</taxon>
        <taxon>Micromonosporales</taxon>
        <taxon>Micromonosporaceae</taxon>
        <taxon>Actinoplanes</taxon>
    </lineage>
</organism>
<evidence type="ECO:0000256" key="5">
    <source>
        <dbReference type="ARBA" id="ARBA00022741"/>
    </source>
</evidence>
<evidence type="ECO:0000313" key="12">
    <source>
        <dbReference type="Proteomes" id="UP000681340"/>
    </source>
</evidence>
<sequence>MLRQVLDNLIGNAIKYTPHGRPARIEISARRHTVDAWQITVADRGIGINDDEYDTVFDAFRRARGSEGYSGTGLGLAICHRIIERHHGHIEAQANPGGGTRFTITLPADAVGHRPTSSPPCALPEAVSTDRAEVPLDRYSAIVPPTP</sequence>
<evidence type="ECO:0000313" key="11">
    <source>
        <dbReference type="EMBL" id="GIM75337.1"/>
    </source>
</evidence>
<dbReference type="GO" id="GO:0007234">
    <property type="term" value="P:osmosensory signaling via phosphorelay pathway"/>
    <property type="evidence" value="ECO:0007669"/>
    <property type="project" value="TreeGrafter"/>
</dbReference>
<dbReference type="PROSITE" id="PS50109">
    <property type="entry name" value="HIS_KIN"/>
    <property type="match status" value="1"/>
</dbReference>
<keyword evidence="6" id="KW-0418">Kinase</keyword>
<evidence type="ECO:0000256" key="6">
    <source>
        <dbReference type="ARBA" id="ARBA00022777"/>
    </source>
</evidence>
<keyword evidence="4" id="KW-0808">Transferase</keyword>
<comment type="catalytic activity">
    <reaction evidence="1">
        <text>ATP + protein L-histidine = ADP + protein N-phospho-L-histidine.</text>
        <dbReference type="EC" id="2.7.13.3"/>
    </reaction>
</comment>
<dbReference type="Gene3D" id="3.30.565.10">
    <property type="entry name" value="Histidine kinase-like ATPase, C-terminal domain"/>
    <property type="match status" value="1"/>
</dbReference>
<dbReference type="GO" id="GO:0000156">
    <property type="term" value="F:phosphorelay response regulator activity"/>
    <property type="evidence" value="ECO:0007669"/>
    <property type="project" value="TreeGrafter"/>
</dbReference>
<keyword evidence="7" id="KW-0067">ATP-binding</keyword>
<dbReference type="InterPro" id="IPR005467">
    <property type="entry name" value="His_kinase_dom"/>
</dbReference>
<keyword evidence="8" id="KW-0902">Two-component regulatory system</keyword>
<dbReference type="Proteomes" id="UP000681340">
    <property type="component" value="Unassembled WGS sequence"/>
</dbReference>
<dbReference type="EMBL" id="BOQL01000056">
    <property type="protein sequence ID" value="GIM75337.1"/>
    <property type="molecule type" value="Genomic_DNA"/>
</dbReference>
<dbReference type="GO" id="GO:0004673">
    <property type="term" value="F:protein histidine kinase activity"/>
    <property type="evidence" value="ECO:0007669"/>
    <property type="project" value="UniProtKB-EC"/>
</dbReference>
<proteinExistence type="predicted"/>
<dbReference type="CDD" id="cd00075">
    <property type="entry name" value="HATPase"/>
    <property type="match status" value="1"/>
</dbReference>
<evidence type="ECO:0000256" key="2">
    <source>
        <dbReference type="ARBA" id="ARBA00012438"/>
    </source>
</evidence>
<evidence type="ECO:0000259" key="10">
    <source>
        <dbReference type="PROSITE" id="PS50109"/>
    </source>
</evidence>
<dbReference type="SMART" id="SM00387">
    <property type="entry name" value="HATPase_c"/>
    <property type="match status" value="1"/>
</dbReference>
<evidence type="ECO:0000256" key="8">
    <source>
        <dbReference type="ARBA" id="ARBA00023012"/>
    </source>
</evidence>
<evidence type="ECO:0000256" key="4">
    <source>
        <dbReference type="ARBA" id="ARBA00022679"/>
    </source>
</evidence>
<dbReference type="FunFam" id="3.30.565.10:FF:000006">
    <property type="entry name" value="Sensor histidine kinase WalK"/>
    <property type="match status" value="1"/>
</dbReference>
<protein>
    <recommendedName>
        <fullName evidence="9">Sensor-like histidine kinase SenX3</fullName>
        <ecNumber evidence="2">2.7.13.3</ecNumber>
    </recommendedName>
</protein>
<keyword evidence="12" id="KW-1185">Reference proteome</keyword>
<dbReference type="Pfam" id="PF02518">
    <property type="entry name" value="HATPase_c"/>
    <property type="match status" value="1"/>
</dbReference>
<dbReference type="GO" id="GO:0005524">
    <property type="term" value="F:ATP binding"/>
    <property type="evidence" value="ECO:0007669"/>
    <property type="project" value="UniProtKB-KW"/>
</dbReference>
<dbReference type="SUPFAM" id="SSF55874">
    <property type="entry name" value="ATPase domain of HSP90 chaperone/DNA topoisomerase II/histidine kinase"/>
    <property type="match status" value="1"/>
</dbReference>
<dbReference type="PANTHER" id="PTHR42878:SF7">
    <property type="entry name" value="SENSOR HISTIDINE KINASE GLRK"/>
    <property type="match status" value="1"/>
</dbReference>